<evidence type="ECO:0000313" key="2">
    <source>
        <dbReference type="EMBL" id="CAK9437340.1"/>
    </source>
</evidence>
<gene>
    <name evidence="2" type="ORF">LODBEIA_P17180</name>
</gene>
<organism evidence="2 3">
    <name type="scientific">Lodderomyces beijingensis</name>
    <dbReference type="NCBI Taxonomy" id="1775926"/>
    <lineage>
        <taxon>Eukaryota</taxon>
        <taxon>Fungi</taxon>
        <taxon>Dikarya</taxon>
        <taxon>Ascomycota</taxon>
        <taxon>Saccharomycotina</taxon>
        <taxon>Pichiomycetes</taxon>
        <taxon>Debaryomycetaceae</taxon>
        <taxon>Candida/Lodderomyces clade</taxon>
        <taxon>Lodderomyces</taxon>
    </lineage>
</organism>
<name>A0ABP0ZH58_9ASCO</name>
<feature type="region of interest" description="Disordered" evidence="1">
    <location>
        <begin position="46"/>
        <end position="81"/>
    </location>
</feature>
<dbReference type="RefSeq" id="XP_066828656.1">
    <property type="nucleotide sequence ID" value="XM_066971637.1"/>
</dbReference>
<feature type="compositionally biased region" description="Acidic residues" evidence="1">
    <location>
        <begin position="67"/>
        <end position="76"/>
    </location>
</feature>
<dbReference type="EMBL" id="OZ022406">
    <property type="protein sequence ID" value="CAK9437340.1"/>
    <property type="molecule type" value="Genomic_DNA"/>
</dbReference>
<sequence>MVNQRLVDEHYERREAIQQVLQDDKNRINSLVLAIFRVMILKQHNQLSVKKSPRSSPRKIKKKPVEDDVGGGGEDEEKAKNDFEIQVSKLKQEHSTKSKLAEAKLQTLKTENDRLKSQIKKLNAAKIKSTSNGSLFSSSRRALSSRSRSIFTPDKFKSRFSSSLFSNGFPALFDDDLMTPIRKSTGNGNENGNENDEDDVDGEENDVEIVEEKSRRSLLDFSPTSNQKERKTSGASTVLSKVPEDGEPLPLSIPKLRKTFDATSSSPTRERQARTPSRVIDNFDDENVGGDNRENSRSRSLSPEFTPNRISRSASTQVPNPILATGVATASTEDSPTSKKSRPLENASEDHEMVKKKKTVASRNPSASSIKFDKMTGLHSDDSEDELNQLAKYEDANFEDDEPDNSQNTILTKRKNKSTTETSELMWDVQPKKKRNVFTID</sequence>
<evidence type="ECO:0000256" key="1">
    <source>
        <dbReference type="SAM" id="MobiDB-lite"/>
    </source>
</evidence>
<feature type="compositionally biased region" description="Basic and acidic residues" evidence="1">
    <location>
        <begin position="371"/>
        <end position="381"/>
    </location>
</feature>
<reference evidence="2 3" key="1">
    <citation type="submission" date="2024-03" db="EMBL/GenBank/DDBJ databases">
        <authorList>
            <person name="Brejova B."/>
        </authorList>
    </citation>
    <scope>NUCLEOTIDE SEQUENCE [LARGE SCALE GENOMIC DNA]</scope>
    <source>
        <strain evidence="2 3">CBS 14171</strain>
    </source>
</reference>
<feature type="compositionally biased region" description="Acidic residues" evidence="1">
    <location>
        <begin position="193"/>
        <end position="209"/>
    </location>
</feature>
<evidence type="ECO:0000313" key="3">
    <source>
        <dbReference type="Proteomes" id="UP001497383"/>
    </source>
</evidence>
<keyword evidence="3" id="KW-1185">Reference proteome</keyword>
<protein>
    <recommendedName>
        <fullName evidence="4">Shugoshin C-terminal domain-containing protein</fullName>
    </recommendedName>
</protein>
<feature type="compositionally biased region" description="Basic residues" evidence="1">
    <location>
        <begin position="51"/>
        <end position="62"/>
    </location>
</feature>
<dbReference type="GeneID" id="92206914"/>
<evidence type="ECO:0008006" key="4">
    <source>
        <dbReference type="Google" id="ProtNLM"/>
    </source>
</evidence>
<dbReference type="Proteomes" id="UP001497383">
    <property type="component" value="Chromosome 2"/>
</dbReference>
<feature type="region of interest" description="Disordered" evidence="1">
    <location>
        <begin position="180"/>
        <end position="425"/>
    </location>
</feature>
<feature type="compositionally biased region" description="Polar residues" evidence="1">
    <location>
        <begin position="298"/>
        <end position="319"/>
    </location>
</feature>
<accession>A0ABP0ZH58</accession>
<proteinExistence type="predicted"/>